<feature type="compositionally biased region" description="Basic residues" evidence="1">
    <location>
        <begin position="1218"/>
        <end position="1229"/>
    </location>
</feature>
<evidence type="ECO:0000313" key="3">
    <source>
        <dbReference type="Proteomes" id="UP000001294"/>
    </source>
</evidence>
<feature type="compositionally biased region" description="Acidic residues" evidence="1">
    <location>
        <begin position="1291"/>
        <end position="1314"/>
    </location>
</feature>
<dbReference type="PANTHER" id="PTHR37287">
    <property type="entry name" value="INO EIGHTY SUBUNIT 1"/>
    <property type="match status" value="1"/>
</dbReference>
<dbReference type="GO" id="GO:0031011">
    <property type="term" value="C:Ino80 complex"/>
    <property type="evidence" value="ECO:0007669"/>
    <property type="project" value="InterPro"/>
</dbReference>
<feature type="compositionally biased region" description="Basic and acidic residues" evidence="1">
    <location>
        <begin position="302"/>
        <end position="314"/>
    </location>
</feature>
<proteinExistence type="predicted"/>
<dbReference type="VEuPathDB" id="FungiDB:PMAA_094200"/>
<organism evidence="2 3">
    <name type="scientific">Talaromyces marneffei (strain ATCC 18224 / CBS 334.59 / QM 7333)</name>
    <name type="common">Penicillium marneffei</name>
    <dbReference type="NCBI Taxonomy" id="441960"/>
    <lineage>
        <taxon>Eukaryota</taxon>
        <taxon>Fungi</taxon>
        <taxon>Dikarya</taxon>
        <taxon>Ascomycota</taxon>
        <taxon>Pezizomycotina</taxon>
        <taxon>Eurotiomycetes</taxon>
        <taxon>Eurotiomycetidae</taxon>
        <taxon>Eurotiales</taxon>
        <taxon>Trichocomaceae</taxon>
        <taxon>Talaromyces</taxon>
        <taxon>Talaromyces sect. Talaromyces</taxon>
    </lineage>
</organism>
<feature type="region of interest" description="Disordered" evidence="1">
    <location>
        <begin position="268"/>
        <end position="331"/>
    </location>
</feature>
<feature type="compositionally biased region" description="Polar residues" evidence="1">
    <location>
        <begin position="1202"/>
        <end position="1214"/>
    </location>
</feature>
<dbReference type="STRING" id="441960.B6QHG6"/>
<dbReference type="HOGENOM" id="CLU_256582_0_0_1"/>
<accession>B6QHG6</accession>
<keyword evidence="3" id="KW-1185">Reference proteome</keyword>
<feature type="compositionally biased region" description="Acidic residues" evidence="1">
    <location>
        <begin position="1345"/>
        <end position="1367"/>
    </location>
</feature>
<dbReference type="Proteomes" id="UP000001294">
    <property type="component" value="Unassembled WGS sequence"/>
</dbReference>
<feature type="region of interest" description="Disordered" evidence="1">
    <location>
        <begin position="419"/>
        <end position="439"/>
    </location>
</feature>
<gene>
    <name evidence="2" type="ORF">PMAA_094200</name>
</gene>
<dbReference type="OrthoDB" id="5413003at2759"/>
<feature type="region of interest" description="Disordered" evidence="1">
    <location>
        <begin position="1185"/>
        <end position="1367"/>
    </location>
</feature>
<feature type="compositionally biased region" description="Polar residues" evidence="1">
    <location>
        <begin position="272"/>
        <end position="281"/>
    </location>
</feature>
<dbReference type="PANTHER" id="PTHR37287:SF1">
    <property type="entry name" value="INO EIGHTY SUBUNIT 1"/>
    <property type="match status" value="1"/>
</dbReference>
<evidence type="ECO:0000313" key="2">
    <source>
        <dbReference type="EMBL" id="EEA22811.1"/>
    </source>
</evidence>
<evidence type="ECO:0000256" key="1">
    <source>
        <dbReference type="SAM" id="MobiDB-lite"/>
    </source>
</evidence>
<feature type="region of interest" description="Disordered" evidence="1">
    <location>
        <begin position="645"/>
        <end position="665"/>
    </location>
</feature>
<dbReference type="InterPro" id="IPR038014">
    <property type="entry name" value="Ies1"/>
</dbReference>
<sequence length="1367" mass="154913">MPPSDRSAARQLVQSIANDHGYRDEGVYSQMTPDVRRRVEEALMKKDKMIGSSVITYPNNSDRVVLRSTKTDFTIADREHLLELFADRAKRLDFSVNEILRLEPFFAMDGLGKSLYVTFCQDRDIALKAHGLLRIAVHFRSPQVRNGERPFYDELKKIKVYETGSITSQLHLSQDEKIIIVELGRSDIHLQDHEDGLRIYVPRDEDLQYQCFLDRFHEALLEWIMTDPSTGICEDFNDKAIHAMQSVIHAQPKYVSTTLTRSGIVSIETPDESTSVQSNDTRLIPLGPDEEHQLDGSLGDSDWERDTLVQDSTRHTVPPPQRVDTSDVDDSEDSGFLFAKAAHRSASPMVNPIISTPRQTAASVHISLSPEHEDPVEADSEYLRILHSAVTHARRATFPSRGTFDMTALAASLRTEVDTDNPENISASAHQKRPSETRRLAQQENYSIIRHYVRIHNEYADLTPWSGRETADITYHDSDGILTNLLVDKGYLDASPWLGRRPRYFLEVKPTTGPCDNAFFMSKYQYERVITTIRYSNGDSGNEQLNYVYVIFRVFNMGKESIDMKVYVNPEALRTRNELQFTGETCSQPANKEALKRNFFQPSSSTLFSSALPSISCLVYLDVLPTTHDKMADVDTATVDNSVAASEAGDDQTATNNTVSATVGTRRQANGTIGSVYSGNKIKHLKKDDGIPLWRKDIQYQFLKLVFEDKTPVFTRYSDGVKNLDFADVYIDCMARSSKTSKILKDKLQSDKKAAISMAMVCLLVNFGRMNTTLNFFPEMRAQLRTYHSIPSLQADQDPNAYKQLQDAPRLKSILKGASEDIDQPPTMEKVRESRKPRTNPVHLIFLLAQYAPKISELHFFQPRDFFDLVMRSTLSSKSRARAFLWLMWWYLESDFTREDALNNPFGPGLEGEGTGGLPIKVPAFEILTEEQAEEENRDTPEELRYGEEKQRERKRILEEDEPLPRITKRVKKQDSGLDDDLLSANSTPLHPSARRLVMNEEEDDFSTPGSSGRLKSKKPRDSSVSRSTGQRLVLKTRMDLTSDAASPAPPGSGHPILNQYATDNVTPSHSHSSRRPRPLTQHQLAVEQNRRHRIEYLLARRKTEAYKVLRARRENEPTFNGWMRLLPDLPEPRASLDGDDIPPEIAQLMNGSTDYEDFGETAHYYLSVTRKAIRRLDRWDWEKINGPSKDRKKTREERQKAFQNGTTLLGASQSRSARSRPRPPRRKPAPSTSTPSRHQKPIAPKDEVRETPVANATEQDGSGKAIASSSRDYEESFVEKDGLGEGSGHDDEDDSELSYPEDDEHDDEGDDSGTEYRLPREYPLADGSDSEYPARRAYPMVEAPSEDEDNGDGDQGTDEDEVMEDQ</sequence>
<feature type="compositionally biased region" description="Basic and acidic residues" evidence="1">
    <location>
        <begin position="938"/>
        <end position="958"/>
    </location>
</feature>
<reference evidence="3" key="1">
    <citation type="journal article" date="2015" name="Genome Announc.">
        <title>Genome sequence of the AIDS-associated pathogen Penicillium marneffei (ATCC18224) and its near taxonomic relative Talaromyces stipitatus (ATCC10500).</title>
        <authorList>
            <person name="Nierman W.C."/>
            <person name="Fedorova-Abrams N.D."/>
            <person name="Andrianopoulos A."/>
        </authorList>
    </citation>
    <scope>NUCLEOTIDE SEQUENCE [LARGE SCALE GENOMIC DNA]</scope>
    <source>
        <strain evidence="3">ATCC 18224 / CBS 334.59 / QM 7333</strain>
    </source>
</reference>
<dbReference type="EMBL" id="DS995902">
    <property type="protein sequence ID" value="EEA22811.1"/>
    <property type="molecule type" value="Genomic_DNA"/>
</dbReference>
<name>B6QHG6_TALMQ</name>
<feature type="region of interest" description="Disordered" evidence="1">
    <location>
        <begin position="930"/>
        <end position="1082"/>
    </location>
</feature>
<feature type="compositionally biased region" description="Polar residues" evidence="1">
    <location>
        <begin position="652"/>
        <end position="665"/>
    </location>
</feature>
<dbReference type="PhylomeDB" id="B6QHG6"/>
<protein>
    <submittedName>
        <fullName evidence="2">INO80 chromatin remodeling complex (Ies1), putative</fullName>
    </submittedName>
</protein>
<feature type="compositionally biased region" description="Basic and acidic residues" evidence="1">
    <location>
        <begin position="1272"/>
        <end position="1290"/>
    </location>
</feature>